<gene>
    <name evidence="1" type="ORF">B1B_11548</name>
</gene>
<dbReference type="AlphaFoldDB" id="T0ZYE9"/>
<protein>
    <submittedName>
        <fullName evidence="1">Protein belonging to Uncharacterized protein family UPF0179</fullName>
    </submittedName>
</protein>
<dbReference type="PANTHER" id="PTHR40699">
    <property type="entry name" value="UPF0179 PROTEIN MJ1627"/>
    <property type="match status" value="1"/>
</dbReference>
<feature type="non-terminal residue" evidence="1">
    <location>
        <position position="108"/>
    </location>
</feature>
<dbReference type="PANTHER" id="PTHR40699:SF1">
    <property type="entry name" value="UPF0179 PROTEIN MJ1627"/>
    <property type="match status" value="1"/>
</dbReference>
<reference evidence="1" key="1">
    <citation type="submission" date="2013-08" db="EMBL/GenBank/DDBJ databases">
        <authorList>
            <person name="Mendez C."/>
            <person name="Richter M."/>
            <person name="Ferrer M."/>
            <person name="Sanchez J."/>
        </authorList>
    </citation>
    <scope>NUCLEOTIDE SEQUENCE</scope>
</reference>
<proteinExistence type="predicted"/>
<comment type="caution">
    <text evidence="1">The sequence shown here is derived from an EMBL/GenBank/DDBJ whole genome shotgun (WGS) entry which is preliminary data.</text>
</comment>
<evidence type="ECO:0000313" key="1">
    <source>
        <dbReference type="EMBL" id="EQD49607.1"/>
    </source>
</evidence>
<dbReference type="InterPro" id="IPR005369">
    <property type="entry name" value="UPF0179"/>
</dbReference>
<organism evidence="1">
    <name type="scientific">mine drainage metagenome</name>
    <dbReference type="NCBI Taxonomy" id="410659"/>
    <lineage>
        <taxon>unclassified sequences</taxon>
        <taxon>metagenomes</taxon>
        <taxon>ecological metagenomes</taxon>
    </lineage>
</organism>
<reference evidence="1" key="2">
    <citation type="journal article" date="2014" name="ISME J.">
        <title>Microbial stratification in low pH oxic and suboxic macroscopic growths along an acid mine drainage.</title>
        <authorList>
            <person name="Mendez-Garcia C."/>
            <person name="Mesa V."/>
            <person name="Sprenger R.R."/>
            <person name="Richter M."/>
            <person name="Diez M.S."/>
            <person name="Solano J."/>
            <person name="Bargiela R."/>
            <person name="Golyshina O.V."/>
            <person name="Manteca A."/>
            <person name="Ramos J.L."/>
            <person name="Gallego J.R."/>
            <person name="Llorente I."/>
            <person name="Martins Dos Santos V.A."/>
            <person name="Jensen O.N."/>
            <person name="Pelaez A.I."/>
            <person name="Sanchez J."/>
            <person name="Ferrer M."/>
        </authorList>
    </citation>
    <scope>NUCLEOTIDE SEQUENCE</scope>
</reference>
<accession>T0ZYE9</accession>
<name>T0ZYE9_9ZZZZ</name>
<sequence length="108" mass="11959">MTDITLLSRYQAKPGFTFVYQGAAPPCRPCPFRNACLTLEAGHRYRVDRVRPVEHPCALQEVPAVVVEVSMVSRSLVVEAPAAVENATVEIGRYPCNRMDCPIGRSVR</sequence>
<dbReference type="EMBL" id="AUZY01007515">
    <property type="protein sequence ID" value="EQD49607.1"/>
    <property type="molecule type" value="Genomic_DNA"/>
</dbReference>
<dbReference type="Pfam" id="PF03684">
    <property type="entry name" value="UPF0179"/>
    <property type="match status" value="1"/>
</dbReference>